<dbReference type="Proteomes" id="UP000290649">
    <property type="component" value="Unassembled WGS sequence"/>
</dbReference>
<gene>
    <name evidence="4" type="ORF">DS745_05680</name>
</gene>
<reference evidence="4 5" key="1">
    <citation type="journal article" date="2019" name="Int. J. Syst. Evol. Microbiol.">
        <title>Anaerobacillus alkaliphilus sp. nov., a novel alkaliphilic and moderately halophilic bacterium.</title>
        <authorList>
            <person name="Borsodi A.K."/>
            <person name="Aszalos J.M."/>
            <person name="Bihari P."/>
            <person name="Nagy I."/>
            <person name="Schumann P."/>
            <person name="Sproer C."/>
            <person name="Kovacs A.L."/>
            <person name="Boka K."/>
            <person name="Dobosy P."/>
            <person name="Ovari M."/>
            <person name="Szili-Kovacs T."/>
            <person name="Toth E."/>
        </authorList>
    </citation>
    <scope>NUCLEOTIDE SEQUENCE [LARGE SCALE GENOMIC DNA]</scope>
    <source>
        <strain evidence="4 5">B16-10</strain>
    </source>
</reference>
<keyword evidence="1 4" id="KW-0808">Transferase</keyword>
<dbReference type="CDD" id="cd00761">
    <property type="entry name" value="Glyco_tranf_GTA_type"/>
    <property type="match status" value="1"/>
</dbReference>
<evidence type="ECO:0000259" key="3">
    <source>
        <dbReference type="Pfam" id="PF02709"/>
    </source>
</evidence>
<dbReference type="InterPro" id="IPR001173">
    <property type="entry name" value="Glyco_trans_2-like"/>
</dbReference>
<evidence type="ECO:0000256" key="1">
    <source>
        <dbReference type="ARBA" id="ARBA00022679"/>
    </source>
</evidence>
<dbReference type="SUPFAM" id="SSF53448">
    <property type="entry name" value="Nucleotide-diphospho-sugar transferases"/>
    <property type="match status" value="1"/>
</dbReference>
<dbReference type="InterPro" id="IPR050834">
    <property type="entry name" value="Glycosyltransf_2"/>
</dbReference>
<dbReference type="AlphaFoldDB" id="A0A4Q0VWT8"/>
<name>A0A4Q0VWT8_9BACI</name>
<evidence type="ECO:0000259" key="2">
    <source>
        <dbReference type="Pfam" id="PF00535"/>
    </source>
</evidence>
<dbReference type="InterPro" id="IPR029044">
    <property type="entry name" value="Nucleotide-diphossugar_trans"/>
</dbReference>
<dbReference type="Pfam" id="PF02709">
    <property type="entry name" value="Glyco_transf_7C"/>
    <property type="match status" value="1"/>
</dbReference>
<keyword evidence="5" id="KW-1185">Reference proteome</keyword>
<dbReference type="PANTHER" id="PTHR43685">
    <property type="entry name" value="GLYCOSYLTRANSFERASE"/>
    <property type="match status" value="1"/>
</dbReference>
<dbReference type="Pfam" id="PF00535">
    <property type="entry name" value="Glycos_transf_2"/>
    <property type="match status" value="1"/>
</dbReference>
<accession>A0A4Q0VWT8</accession>
<feature type="domain" description="Galactosyltransferase C-terminal" evidence="3">
    <location>
        <begin position="211"/>
        <end position="265"/>
    </location>
</feature>
<sequence length="403" mass="47078">MVMGKNKDEKSEILVSIVIPSYNRYPLNLYLLESLKSQTFPHDKMEVIFVDDASTDETKKLSSQIDTPYSIKWVRNESPLGRAKARNKGVTFASGEILVFLDAEMVAAPGLIETHYFTHKDQENLVMSGWMEVRKLFTVLYPEFKRKQLKKLRSLYKDNQDVLSLNNQDISSQINLLSLEEITNLGVLDKRSYPLEDYEHILNSFGDKLKGFKFSWINFCTGNVSLSKYLFQKVGGFDEQFTGYGFEDWDLGFRLYKEGAKFIHNGNAKAYHQEHPISKSNWQDVCRNQYNFQSRYKDIKPKLLVLYLSAYPLNRDFVELNQIACEYKELRKDYPRQYKLFKKILPPILSHASLLLSKKKKLKNLAKSARINEEVLGAFSKEVEYLREEYPNLINLYEQLIKL</sequence>
<dbReference type="InterPro" id="IPR027791">
    <property type="entry name" value="Galactosyl_T_C"/>
</dbReference>
<protein>
    <submittedName>
        <fullName evidence="4">Glycosyltransferase</fullName>
    </submittedName>
</protein>
<evidence type="ECO:0000313" key="5">
    <source>
        <dbReference type="Proteomes" id="UP000290649"/>
    </source>
</evidence>
<dbReference type="EMBL" id="QOUX01000021">
    <property type="protein sequence ID" value="RXJ02799.1"/>
    <property type="molecule type" value="Genomic_DNA"/>
</dbReference>
<feature type="domain" description="Glycosyltransferase 2-like" evidence="2">
    <location>
        <begin position="16"/>
        <end position="169"/>
    </location>
</feature>
<organism evidence="4 5">
    <name type="scientific">Anaerobacillus alkaliphilus</name>
    <dbReference type="NCBI Taxonomy" id="1548597"/>
    <lineage>
        <taxon>Bacteria</taxon>
        <taxon>Bacillati</taxon>
        <taxon>Bacillota</taxon>
        <taxon>Bacilli</taxon>
        <taxon>Bacillales</taxon>
        <taxon>Bacillaceae</taxon>
        <taxon>Anaerobacillus</taxon>
    </lineage>
</organism>
<comment type="caution">
    <text evidence="4">The sequence shown here is derived from an EMBL/GenBank/DDBJ whole genome shotgun (WGS) entry which is preliminary data.</text>
</comment>
<dbReference type="PANTHER" id="PTHR43685:SF2">
    <property type="entry name" value="GLYCOSYLTRANSFERASE 2-LIKE DOMAIN-CONTAINING PROTEIN"/>
    <property type="match status" value="1"/>
</dbReference>
<dbReference type="GO" id="GO:0016740">
    <property type="term" value="F:transferase activity"/>
    <property type="evidence" value="ECO:0007669"/>
    <property type="project" value="UniProtKB-KW"/>
</dbReference>
<proteinExistence type="predicted"/>
<dbReference type="Gene3D" id="3.90.550.10">
    <property type="entry name" value="Spore Coat Polysaccharide Biosynthesis Protein SpsA, Chain A"/>
    <property type="match status" value="1"/>
</dbReference>
<evidence type="ECO:0000313" key="4">
    <source>
        <dbReference type="EMBL" id="RXJ02799.1"/>
    </source>
</evidence>